<name>A0A0F9VP24_9ZZZZ</name>
<proteinExistence type="predicted"/>
<gene>
    <name evidence="1" type="ORF">LCGC14_0060250</name>
</gene>
<comment type="caution">
    <text evidence="1">The sequence shown here is derived from an EMBL/GenBank/DDBJ whole genome shotgun (WGS) entry which is preliminary data.</text>
</comment>
<sequence>MSGISTCDKQAILVSRSNGICLFTYPNSRELADGAINRAWSEMTDAECAAWLRARADEVEAETATEEVTHG</sequence>
<evidence type="ECO:0000313" key="1">
    <source>
        <dbReference type="EMBL" id="KKO06841.1"/>
    </source>
</evidence>
<accession>A0A0F9VP24</accession>
<protein>
    <submittedName>
        <fullName evidence="1">Uncharacterized protein</fullName>
    </submittedName>
</protein>
<dbReference type="EMBL" id="LAZR01000014">
    <property type="protein sequence ID" value="KKO06841.1"/>
    <property type="molecule type" value="Genomic_DNA"/>
</dbReference>
<reference evidence="1" key="1">
    <citation type="journal article" date="2015" name="Nature">
        <title>Complex archaea that bridge the gap between prokaryotes and eukaryotes.</title>
        <authorList>
            <person name="Spang A."/>
            <person name="Saw J.H."/>
            <person name="Jorgensen S.L."/>
            <person name="Zaremba-Niedzwiedzka K."/>
            <person name="Martijn J."/>
            <person name="Lind A.E."/>
            <person name="van Eijk R."/>
            <person name="Schleper C."/>
            <person name="Guy L."/>
            <person name="Ettema T.J."/>
        </authorList>
    </citation>
    <scope>NUCLEOTIDE SEQUENCE</scope>
</reference>
<organism evidence="1">
    <name type="scientific">marine sediment metagenome</name>
    <dbReference type="NCBI Taxonomy" id="412755"/>
    <lineage>
        <taxon>unclassified sequences</taxon>
        <taxon>metagenomes</taxon>
        <taxon>ecological metagenomes</taxon>
    </lineage>
</organism>
<dbReference type="AlphaFoldDB" id="A0A0F9VP24"/>